<evidence type="ECO:0000256" key="3">
    <source>
        <dbReference type="ARBA" id="ARBA00012925"/>
    </source>
</evidence>
<evidence type="ECO:0000256" key="4">
    <source>
        <dbReference type="ARBA" id="ARBA00022723"/>
    </source>
</evidence>
<dbReference type="RefSeq" id="XP_038051407.1">
    <property type="nucleotide sequence ID" value="XM_038195479.1"/>
</dbReference>
<proteinExistence type="inferred from homology"/>
<comment type="function">
    <text evidence="1 8">Reversible hydration of carbon dioxide.</text>
</comment>
<accession>A0A913ZJZ7</accession>
<dbReference type="EC" id="4.2.1.1" evidence="3 8"/>
<dbReference type="PANTHER" id="PTHR18952:SF265">
    <property type="entry name" value="CARBONIC ANHYDRASE"/>
    <property type="match status" value="1"/>
</dbReference>
<protein>
    <recommendedName>
        <fullName evidence="3 8">Carbonic anhydrase</fullName>
        <ecNumber evidence="3 8">4.2.1.1</ecNumber>
    </recommendedName>
</protein>
<dbReference type="EnsemblMetazoa" id="XM_038195478.1">
    <property type="protein sequence ID" value="XP_038051406.1"/>
    <property type="gene ID" value="LOC119724426"/>
</dbReference>
<dbReference type="PANTHER" id="PTHR18952">
    <property type="entry name" value="CARBONIC ANHYDRASE"/>
    <property type="match status" value="1"/>
</dbReference>
<feature type="signal peptide" evidence="8">
    <location>
        <begin position="1"/>
        <end position="19"/>
    </location>
</feature>
<keyword evidence="8" id="KW-0732">Signal</keyword>
<dbReference type="AlphaFoldDB" id="A0A913ZJZ7"/>
<dbReference type="EnsemblMetazoa" id="XM_038195477.1">
    <property type="protein sequence ID" value="XP_038051405.1"/>
    <property type="gene ID" value="LOC119724426"/>
</dbReference>
<dbReference type="OMA" id="REHESHC"/>
<comment type="similarity">
    <text evidence="2 8">Belongs to the alpha-carbonic anhydrase family.</text>
</comment>
<dbReference type="GO" id="GO:0008270">
    <property type="term" value="F:zinc ion binding"/>
    <property type="evidence" value="ECO:0007669"/>
    <property type="project" value="UniProtKB-UniRule"/>
</dbReference>
<dbReference type="EnsemblMetazoa" id="XM_038195479.1">
    <property type="protein sequence ID" value="XP_038051407.1"/>
    <property type="gene ID" value="LOC119724426"/>
</dbReference>
<evidence type="ECO:0000259" key="9">
    <source>
        <dbReference type="PROSITE" id="PS51144"/>
    </source>
</evidence>
<evidence type="ECO:0000256" key="5">
    <source>
        <dbReference type="ARBA" id="ARBA00022833"/>
    </source>
</evidence>
<keyword evidence="4 8" id="KW-0479">Metal-binding</keyword>
<evidence type="ECO:0000256" key="2">
    <source>
        <dbReference type="ARBA" id="ARBA00010718"/>
    </source>
</evidence>
<keyword evidence="5 8" id="KW-0862">Zinc</keyword>
<dbReference type="Pfam" id="PF00194">
    <property type="entry name" value="Carb_anhydrase"/>
    <property type="match status" value="1"/>
</dbReference>
<feature type="domain" description="Alpha-carbonic anhydrase" evidence="9">
    <location>
        <begin position="30"/>
        <end position="300"/>
    </location>
</feature>
<reference evidence="10" key="1">
    <citation type="submission" date="2022-11" db="UniProtKB">
        <authorList>
            <consortium name="EnsemblMetazoa"/>
        </authorList>
    </citation>
    <scope>IDENTIFICATION</scope>
</reference>
<dbReference type="InterPro" id="IPR036398">
    <property type="entry name" value="CA_dom_sf"/>
</dbReference>
<comment type="catalytic activity">
    <reaction evidence="7 8">
        <text>hydrogencarbonate + H(+) = CO2 + H2O</text>
        <dbReference type="Rhea" id="RHEA:10748"/>
        <dbReference type="ChEBI" id="CHEBI:15377"/>
        <dbReference type="ChEBI" id="CHEBI:15378"/>
        <dbReference type="ChEBI" id="CHEBI:16526"/>
        <dbReference type="ChEBI" id="CHEBI:17544"/>
        <dbReference type="EC" id="4.2.1.1"/>
    </reaction>
</comment>
<dbReference type="InterPro" id="IPR018338">
    <property type="entry name" value="Carbonic_anhydrase_a-class_CS"/>
</dbReference>
<dbReference type="SMART" id="SM01057">
    <property type="entry name" value="Carb_anhydrase"/>
    <property type="match status" value="1"/>
</dbReference>
<dbReference type="PROSITE" id="PS51144">
    <property type="entry name" value="ALPHA_CA_2"/>
    <property type="match status" value="1"/>
</dbReference>
<evidence type="ECO:0000256" key="6">
    <source>
        <dbReference type="ARBA" id="ARBA00023239"/>
    </source>
</evidence>
<dbReference type="OrthoDB" id="429145at2759"/>
<dbReference type="InterPro" id="IPR023561">
    <property type="entry name" value="Carbonic_anhydrase_a-class"/>
</dbReference>
<keyword evidence="11" id="KW-1185">Reference proteome</keyword>
<dbReference type="SUPFAM" id="SSF51069">
    <property type="entry name" value="Carbonic anhydrase"/>
    <property type="match status" value="1"/>
</dbReference>
<comment type="cofactor">
    <cofactor evidence="8">
        <name>Zn(2+)</name>
        <dbReference type="ChEBI" id="CHEBI:29105"/>
    </cofactor>
</comment>
<keyword evidence="6 8" id="KW-0456">Lyase</keyword>
<name>A0A913ZJZ7_PATMI</name>
<dbReference type="GeneID" id="119724426"/>
<dbReference type="GO" id="GO:0004089">
    <property type="term" value="F:carbonate dehydratase activity"/>
    <property type="evidence" value="ECO:0007669"/>
    <property type="project" value="UniProtKB-UniRule"/>
</dbReference>
<evidence type="ECO:0000256" key="7">
    <source>
        <dbReference type="ARBA" id="ARBA00048348"/>
    </source>
</evidence>
<feature type="chain" id="PRO_5039737646" description="Carbonic anhydrase" evidence="8">
    <location>
        <begin position="20"/>
        <end position="304"/>
    </location>
</feature>
<dbReference type="Gene3D" id="3.10.200.10">
    <property type="entry name" value="Alpha carbonic anhydrase"/>
    <property type="match status" value="1"/>
</dbReference>
<dbReference type="RefSeq" id="XP_038051405.1">
    <property type="nucleotide sequence ID" value="XM_038195477.1"/>
</dbReference>
<dbReference type="InterPro" id="IPR001148">
    <property type="entry name" value="CA_dom"/>
</dbReference>
<organism evidence="10 11">
    <name type="scientific">Patiria miniata</name>
    <name type="common">Bat star</name>
    <name type="synonym">Asterina miniata</name>
    <dbReference type="NCBI Taxonomy" id="46514"/>
    <lineage>
        <taxon>Eukaryota</taxon>
        <taxon>Metazoa</taxon>
        <taxon>Echinodermata</taxon>
        <taxon>Eleutherozoa</taxon>
        <taxon>Asterozoa</taxon>
        <taxon>Asteroidea</taxon>
        <taxon>Valvatacea</taxon>
        <taxon>Valvatida</taxon>
        <taxon>Asterinidae</taxon>
        <taxon>Patiria</taxon>
    </lineage>
</organism>
<evidence type="ECO:0000313" key="10">
    <source>
        <dbReference type="EnsemblMetazoa" id="XP_038051405.1"/>
    </source>
</evidence>
<evidence type="ECO:0000256" key="8">
    <source>
        <dbReference type="RuleBase" id="RU367011"/>
    </source>
</evidence>
<evidence type="ECO:0000313" key="11">
    <source>
        <dbReference type="Proteomes" id="UP000887568"/>
    </source>
</evidence>
<evidence type="ECO:0000256" key="1">
    <source>
        <dbReference type="ARBA" id="ARBA00002904"/>
    </source>
</evidence>
<dbReference type="Proteomes" id="UP000887568">
    <property type="component" value="Unplaced"/>
</dbReference>
<sequence>MAFLCLLAYLLVALPCANAAGWIYSVDGEPEWGYGGGSGSPFNWVTTFPDFCSGQRQSPINIDTETAKEVSFNFLNLQGFCSQDRPRHASLRVENNGHSVELHIHGDFFINEGGLPGKQYKVEQLHYHWGNPNAKGSEHAINGRKFDAEMHFVTYDTNYTSITEAKNHVDGVAVFAAMLQVGVNPHFEGSTLDEFISGLPSLGHKGDSYTLPKSQLKDLRGFLPDNIDWFYRYRGSFTTPHCDEHVIWSVWEQPIVIPQSKMNIFYNLYANNATDATQVRLMDNYRPLQEVNGRAILHSHRNNW</sequence>
<dbReference type="RefSeq" id="XP_038051406.1">
    <property type="nucleotide sequence ID" value="XM_038195478.1"/>
</dbReference>
<dbReference type="PROSITE" id="PS00162">
    <property type="entry name" value="ALPHA_CA_1"/>
    <property type="match status" value="1"/>
</dbReference>